<evidence type="ECO:0000256" key="3">
    <source>
        <dbReference type="SAM" id="MobiDB-lite"/>
    </source>
</evidence>
<evidence type="ECO:0000313" key="6">
    <source>
        <dbReference type="Proteomes" id="UP000749559"/>
    </source>
</evidence>
<evidence type="ECO:0000256" key="2">
    <source>
        <dbReference type="ARBA" id="ARBA00023180"/>
    </source>
</evidence>
<dbReference type="PANTHER" id="PTHR23412">
    <property type="entry name" value="STEREOCILIN RELATED"/>
    <property type="match status" value="1"/>
</dbReference>
<protein>
    <submittedName>
        <fullName evidence="5">Uncharacterized protein</fullName>
    </submittedName>
</protein>
<evidence type="ECO:0000313" key="5">
    <source>
        <dbReference type="EMBL" id="CAH1793471.1"/>
    </source>
</evidence>
<dbReference type="Proteomes" id="UP000749559">
    <property type="component" value="Unassembled WGS sequence"/>
</dbReference>
<dbReference type="AlphaFoldDB" id="A0A8J1ULP2"/>
<evidence type="ECO:0000256" key="4">
    <source>
        <dbReference type="SAM" id="SignalP"/>
    </source>
</evidence>
<comment type="caution">
    <text evidence="5">The sequence shown here is derived from an EMBL/GenBank/DDBJ whole genome shotgun (WGS) entry which is preliminary data.</text>
</comment>
<keyword evidence="1 4" id="KW-0732">Signal</keyword>
<gene>
    <name evidence="5" type="ORF">OFUS_LOCUS18316</name>
</gene>
<name>A0A8J1ULP2_OWEFU</name>
<keyword evidence="2" id="KW-0325">Glycoprotein</keyword>
<dbReference type="OrthoDB" id="8195838at2759"/>
<dbReference type="InterPro" id="IPR026664">
    <property type="entry name" value="Stereocilin-rel"/>
</dbReference>
<accession>A0A8J1ULP2</accession>
<evidence type="ECO:0000256" key="1">
    <source>
        <dbReference type="ARBA" id="ARBA00022729"/>
    </source>
</evidence>
<feature type="compositionally biased region" description="Gly residues" evidence="3">
    <location>
        <begin position="65"/>
        <end position="88"/>
    </location>
</feature>
<proteinExistence type="predicted"/>
<dbReference type="EMBL" id="CAIIXF020000009">
    <property type="protein sequence ID" value="CAH1793471.1"/>
    <property type="molecule type" value="Genomic_DNA"/>
</dbReference>
<reference evidence="5" key="1">
    <citation type="submission" date="2022-03" db="EMBL/GenBank/DDBJ databases">
        <authorList>
            <person name="Martin C."/>
        </authorList>
    </citation>
    <scope>NUCLEOTIDE SEQUENCE</scope>
</reference>
<organism evidence="5 6">
    <name type="scientific">Owenia fusiformis</name>
    <name type="common">Polychaete worm</name>
    <dbReference type="NCBI Taxonomy" id="6347"/>
    <lineage>
        <taxon>Eukaryota</taxon>
        <taxon>Metazoa</taxon>
        <taxon>Spiralia</taxon>
        <taxon>Lophotrochozoa</taxon>
        <taxon>Annelida</taxon>
        <taxon>Polychaeta</taxon>
        <taxon>Sedentaria</taxon>
        <taxon>Canalipalpata</taxon>
        <taxon>Sabellida</taxon>
        <taxon>Oweniida</taxon>
        <taxon>Oweniidae</taxon>
        <taxon>Owenia</taxon>
    </lineage>
</organism>
<dbReference type="GO" id="GO:0007160">
    <property type="term" value="P:cell-matrix adhesion"/>
    <property type="evidence" value="ECO:0007669"/>
    <property type="project" value="TreeGrafter"/>
</dbReference>
<keyword evidence="6" id="KW-1185">Reference proteome</keyword>
<feature type="compositionally biased region" description="Low complexity" evidence="3">
    <location>
        <begin position="49"/>
        <end position="64"/>
    </location>
</feature>
<dbReference type="GO" id="GO:0009986">
    <property type="term" value="C:cell surface"/>
    <property type="evidence" value="ECO:0007669"/>
    <property type="project" value="TreeGrafter"/>
</dbReference>
<feature type="chain" id="PRO_5043479035" evidence="4">
    <location>
        <begin position="22"/>
        <end position="1233"/>
    </location>
</feature>
<feature type="signal peptide" evidence="4">
    <location>
        <begin position="1"/>
        <end position="21"/>
    </location>
</feature>
<feature type="compositionally biased region" description="Low complexity" evidence="3">
    <location>
        <begin position="90"/>
        <end position="178"/>
    </location>
</feature>
<sequence length="1233" mass="136600">MKNILLFSALALFIRTGLVIATPADDEVLENEFFLAKHHRHTRQADVITGSGETSGNGDNNNSSGGSGDPEGSDGSGDTGSGGSGDGTGTEDTTSSIPSTTTTTAEMPTTAFTTTSTSTTTTPTPTTTSTATTTPPTTTTQTTVAMTTQTTTTETTTTTTTRASTTTTQKPTTTTTQQTKERIAVYVELRFPQIVYTDNTYGTPDSTETVALFNDLKPLVASAFADITDYTGIEPRNTREGSVIAGFDVIYSTAKSITDATTEIRGVVASMIEPGTLGELEVDKDYLKFIEPDAPIQRPSEMSPDIERLNFKTISASKAVLIARQLKGVPVEKLKEFPDNRIDRAFLTNLDIEQMTTAQRSVIGLKAGKKVANMYKAGEEKDLNFVASAISLGIVPQKTMLAIPGADMLEVIRNIQVFKGSKQLRRKIGKTVAKELKKKTNPIERKNLLLDMTHLIPGMSLIDFKGLLEGVTIDLDLLQRLRAVDLKDDQALFLLSSTAYDFYKLNSISLESVLRSIHPKIANRLDATKFSEELQERVTNAIIKMEVEEQRSRDAMPSMKKFKTGFYLASTHAKSDISAENANDIRERITYNRVTRNQLKGLDVSKLCFTSLSFEDAPYDIIGEINRPLCRFLADSCSSFFGAVNNVNINKYGKLVTCLDKSAFEAIPMDGNTPAVIQKLCQFSSQLNFEQLETIKRKYLDFKGTDKIDSEYEVEQVGCIFQAFRIDELDTKLGTNPLIKTRICEQLGNADMIKLRMKKLKEFKDFCKREPMKVSSSGFILMPLSADDITTNYKQEDIMGSLTHFQQSLSYCEARETVCAITKEAYTSELTTTEISSMGTLMGDCVTDEQWSSIDDGALVDSYSSIEEPYTMIKYFTEMRQHLGEEKHCALNNQDKLFRKILNATRRLENPQARRKRASISTKLTCSELQDYTSSVFTPSQITTLSADEFENCASIFKTFDLSVEQCIEVSKIAMKEEVWGSADLWDATKIERFGGLVACLPREQIEKLTINSTKQAYDIGDGSYWKSRTNELYSAAQKWMTDVKGDDASSITFTELRLIGDLACGLDTDQIMEIDAESVINAVFELGSLESCSAQQKIEYTKTILTTTEYQSSVTVWPNDAVTDLGHLIGGLPKDRLSDLTKEHLAEINPDVIKQVPPTQFAAFSKSQLEWFTFEQARSITDKQIDVLPNDKRKVIAEVGERKVEDSGSTRFGSSLTCVLIAVIIYNLFTNV</sequence>
<dbReference type="PANTHER" id="PTHR23412:SF17">
    <property type="entry name" value="OTOANCORIN"/>
    <property type="match status" value="1"/>
</dbReference>
<feature type="region of interest" description="Disordered" evidence="3">
    <location>
        <begin position="40"/>
        <end position="178"/>
    </location>
</feature>